<organism evidence="1 2">
    <name type="scientific">Natronospira proteinivora</name>
    <dbReference type="NCBI Taxonomy" id="1807133"/>
    <lineage>
        <taxon>Bacteria</taxon>
        <taxon>Pseudomonadati</taxon>
        <taxon>Pseudomonadota</taxon>
        <taxon>Gammaproteobacteria</taxon>
        <taxon>Natronospirales</taxon>
        <taxon>Natronospiraceae</taxon>
        <taxon>Natronospira</taxon>
    </lineage>
</organism>
<sequence>MKQNEHLNKALAAMLRPLARMLLRNGVSYKAFAELAKRVFVETAREEFRIPGRKQSDSRVSVITGLSRKEVKRVQTEPPREGEGMLRLYNRAARVIYGWVNDPDFQDGNGEPVRLQMESEAGELDFVRLVRRYSGDAPARAVLDELDRVHAVGRHDDGFLSLRIRSYAPPNEMDPKKLDYLGQAGAALVESVDLNWQDSDAAHFHGLTAHSVSAESLAAFRAAAMDKGDKVFQQAEALLPSQKSGSDQEAGVVFFTFER</sequence>
<dbReference type="InterPro" id="IPR045445">
    <property type="entry name" value="DUF6502"/>
</dbReference>
<dbReference type="RefSeq" id="WP_253444451.1">
    <property type="nucleotide sequence ID" value="NZ_JALJYF010000001.1"/>
</dbReference>
<reference evidence="1 2" key="1">
    <citation type="submission" date="2022-03" db="EMBL/GenBank/DDBJ databases">
        <title>Genomic Encyclopedia of Type Strains, Phase III (KMG-III): the genomes of soil and plant-associated and newly described type strains.</title>
        <authorList>
            <person name="Whitman W."/>
        </authorList>
    </citation>
    <scope>NUCLEOTIDE SEQUENCE [LARGE SCALE GENOMIC DNA]</scope>
    <source>
        <strain evidence="1 2">BSker1</strain>
    </source>
</reference>
<dbReference type="EMBL" id="JALJYF010000001">
    <property type="protein sequence ID" value="MCP1726337.1"/>
    <property type="molecule type" value="Genomic_DNA"/>
</dbReference>
<evidence type="ECO:0000313" key="2">
    <source>
        <dbReference type="Proteomes" id="UP001523550"/>
    </source>
</evidence>
<keyword evidence="2" id="KW-1185">Reference proteome</keyword>
<dbReference type="Pfam" id="PF20112">
    <property type="entry name" value="DUF6502"/>
    <property type="match status" value="1"/>
</dbReference>
<proteinExistence type="predicted"/>
<comment type="caution">
    <text evidence="1">The sequence shown here is derived from an EMBL/GenBank/DDBJ whole genome shotgun (WGS) entry which is preliminary data.</text>
</comment>
<accession>A0ABT1G8Q4</accession>
<protein>
    <submittedName>
        <fullName evidence="1">Uncharacterized protein</fullName>
    </submittedName>
</protein>
<gene>
    <name evidence="1" type="ORF">J2T60_000302</name>
</gene>
<name>A0ABT1G8Q4_9GAMM</name>
<evidence type="ECO:0000313" key="1">
    <source>
        <dbReference type="EMBL" id="MCP1726337.1"/>
    </source>
</evidence>
<dbReference type="Proteomes" id="UP001523550">
    <property type="component" value="Unassembled WGS sequence"/>
</dbReference>